<feature type="domain" description="DinB-like" evidence="1">
    <location>
        <begin position="38"/>
        <end position="168"/>
    </location>
</feature>
<dbReference type="AlphaFoldDB" id="A0A2U1TBK8"/>
<sequence>MAIVPDTKNWTWVLERPCPECGLDTSSVRLADVPGILRENTAAWPAVLRDDLVRVRPDDSTWSPLEYAAHVRDVFRIFASRLAAMLSDDNPLFENWDQDATAVAERYAELDPAFVSAELVSAGNQLADAFEAVPRDAASRTGRRSDGAVFSVETLGRYLVHDPIHHLWDVTARRAV</sequence>
<gene>
    <name evidence="2" type="ORF">DF223_11815</name>
</gene>
<comment type="caution">
    <text evidence="2">The sequence shown here is derived from an EMBL/GenBank/DDBJ whole genome shotgun (WGS) entry which is preliminary data.</text>
</comment>
<dbReference type="InterPro" id="IPR034660">
    <property type="entry name" value="DinB/YfiT-like"/>
</dbReference>
<accession>A0A2U1TBK8</accession>
<proteinExistence type="predicted"/>
<protein>
    <submittedName>
        <fullName evidence="2">DinB family protein</fullName>
    </submittedName>
</protein>
<dbReference type="InterPro" id="IPR024775">
    <property type="entry name" value="DinB-like"/>
</dbReference>
<organism evidence="2 3">
    <name type="scientific">Mycetocola zhujimingii</name>
    <dbReference type="NCBI Taxonomy" id="2079792"/>
    <lineage>
        <taxon>Bacteria</taxon>
        <taxon>Bacillati</taxon>
        <taxon>Actinomycetota</taxon>
        <taxon>Actinomycetes</taxon>
        <taxon>Micrococcales</taxon>
        <taxon>Microbacteriaceae</taxon>
        <taxon>Mycetocola</taxon>
    </lineage>
</organism>
<keyword evidence="3" id="KW-1185">Reference proteome</keyword>
<evidence type="ECO:0000259" key="1">
    <source>
        <dbReference type="Pfam" id="PF12867"/>
    </source>
</evidence>
<dbReference type="Proteomes" id="UP000244962">
    <property type="component" value="Unassembled WGS sequence"/>
</dbReference>
<evidence type="ECO:0000313" key="2">
    <source>
        <dbReference type="EMBL" id="PWC06285.1"/>
    </source>
</evidence>
<reference evidence="3" key="1">
    <citation type="submission" date="2018-04" db="EMBL/GenBank/DDBJ databases">
        <authorList>
            <person name="Liu S."/>
            <person name="Wang Z."/>
            <person name="Li J."/>
        </authorList>
    </citation>
    <scope>NUCLEOTIDE SEQUENCE [LARGE SCALE GENOMIC DNA]</scope>
    <source>
        <strain evidence="3">622</strain>
    </source>
</reference>
<name>A0A2U1TBK8_9MICO</name>
<dbReference type="OrthoDB" id="3376896at2"/>
<dbReference type="RefSeq" id="WP_108392250.1">
    <property type="nucleotide sequence ID" value="NZ_CP026949.1"/>
</dbReference>
<dbReference type="Gene3D" id="1.20.120.450">
    <property type="entry name" value="dinb family like domain"/>
    <property type="match status" value="1"/>
</dbReference>
<dbReference type="EMBL" id="QEFB01000013">
    <property type="protein sequence ID" value="PWC06285.1"/>
    <property type="molecule type" value="Genomic_DNA"/>
</dbReference>
<evidence type="ECO:0000313" key="3">
    <source>
        <dbReference type="Proteomes" id="UP000244962"/>
    </source>
</evidence>
<dbReference type="Pfam" id="PF12867">
    <property type="entry name" value="DinB_2"/>
    <property type="match status" value="1"/>
</dbReference>
<dbReference type="SUPFAM" id="SSF109854">
    <property type="entry name" value="DinB/YfiT-like putative metalloenzymes"/>
    <property type="match status" value="1"/>
</dbReference>
<dbReference type="KEGG" id="myl:C3E77_13430"/>